<evidence type="ECO:0000256" key="3">
    <source>
        <dbReference type="ARBA" id="ARBA00022475"/>
    </source>
</evidence>
<keyword evidence="4 7" id="KW-0812">Transmembrane</keyword>
<dbReference type="Proteomes" id="UP000248916">
    <property type="component" value="Unassembled WGS sequence"/>
</dbReference>
<evidence type="ECO:0000256" key="4">
    <source>
        <dbReference type="ARBA" id="ARBA00022692"/>
    </source>
</evidence>
<evidence type="ECO:0000256" key="1">
    <source>
        <dbReference type="ARBA" id="ARBA00004651"/>
    </source>
</evidence>
<comment type="similarity">
    <text evidence="7">Belongs to the binding-protein-dependent transport system permease family.</text>
</comment>
<dbReference type="GO" id="GO:0055085">
    <property type="term" value="P:transmembrane transport"/>
    <property type="evidence" value="ECO:0007669"/>
    <property type="project" value="InterPro"/>
</dbReference>
<feature type="transmembrane region" description="Helical" evidence="7">
    <location>
        <begin position="65"/>
        <end position="89"/>
    </location>
</feature>
<dbReference type="PANTHER" id="PTHR43744:SF3">
    <property type="entry name" value="LACTOSE TRANSPORT SYSTEM PERMEASE PROTEIN LACG"/>
    <property type="match status" value="1"/>
</dbReference>
<dbReference type="Gene3D" id="1.10.3720.10">
    <property type="entry name" value="MetI-like"/>
    <property type="match status" value="1"/>
</dbReference>
<comment type="subcellular location">
    <subcellularLocation>
        <location evidence="1 7">Cell membrane</location>
        <topology evidence="1 7">Multi-pass membrane protein</topology>
    </subcellularLocation>
</comment>
<keyword evidence="3" id="KW-1003">Cell membrane</keyword>
<keyword evidence="6 7" id="KW-0472">Membrane</keyword>
<comment type="caution">
    <text evidence="9">The sequence shown here is derived from an EMBL/GenBank/DDBJ whole genome shotgun (WGS) entry which is preliminary data.</text>
</comment>
<dbReference type="PROSITE" id="PS50928">
    <property type="entry name" value="ABC_TM1"/>
    <property type="match status" value="1"/>
</dbReference>
<keyword evidence="2 7" id="KW-0813">Transport</keyword>
<dbReference type="Pfam" id="PF00528">
    <property type="entry name" value="BPD_transp_1"/>
    <property type="match status" value="1"/>
</dbReference>
<feature type="transmembrane region" description="Helical" evidence="7">
    <location>
        <begin position="176"/>
        <end position="198"/>
    </location>
</feature>
<dbReference type="RefSeq" id="WP_111537948.1">
    <property type="nucleotide sequence ID" value="NZ_QKZL01000013.1"/>
</dbReference>
<evidence type="ECO:0000259" key="8">
    <source>
        <dbReference type="PROSITE" id="PS50928"/>
    </source>
</evidence>
<dbReference type="EMBL" id="QKZL01000013">
    <property type="protein sequence ID" value="PZX14474.1"/>
    <property type="molecule type" value="Genomic_DNA"/>
</dbReference>
<dbReference type="PANTHER" id="PTHR43744">
    <property type="entry name" value="ABC TRANSPORTER PERMEASE PROTEIN MG189-RELATED-RELATED"/>
    <property type="match status" value="1"/>
</dbReference>
<feature type="transmembrane region" description="Helical" evidence="7">
    <location>
        <begin position="134"/>
        <end position="155"/>
    </location>
</feature>
<dbReference type="InterPro" id="IPR035906">
    <property type="entry name" value="MetI-like_sf"/>
</dbReference>
<keyword evidence="9" id="KW-0762">Sugar transport</keyword>
<dbReference type="InterPro" id="IPR000515">
    <property type="entry name" value="MetI-like"/>
</dbReference>
<evidence type="ECO:0000313" key="10">
    <source>
        <dbReference type="Proteomes" id="UP000248916"/>
    </source>
</evidence>
<keyword evidence="5 7" id="KW-1133">Transmembrane helix</keyword>
<evidence type="ECO:0000256" key="2">
    <source>
        <dbReference type="ARBA" id="ARBA00022448"/>
    </source>
</evidence>
<feature type="transmembrane region" description="Helical" evidence="7">
    <location>
        <begin position="236"/>
        <end position="257"/>
    </location>
</feature>
<dbReference type="AlphaFoldDB" id="A0A2W7NCK4"/>
<dbReference type="CDD" id="cd06261">
    <property type="entry name" value="TM_PBP2"/>
    <property type="match status" value="1"/>
</dbReference>
<accession>A0A2W7NCK4</accession>
<reference evidence="9 10" key="1">
    <citation type="submission" date="2018-06" db="EMBL/GenBank/DDBJ databases">
        <title>Genomic Encyclopedia of Archaeal and Bacterial Type Strains, Phase II (KMG-II): from individual species to whole genera.</title>
        <authorList>
            <person name="Goeker M."/>
        </authorList>
    </citation>
    <scope>NUCLEOTIDE SEQUENCE [LARGE SCALE GENOMIC DNA]</scope>
    <source>
        <strain evidence="9 10">DSM 22009</strain>
    </source>
</reference>
<dbReference type="GO" id="GO:0005886">
    <property type="term" value="C:plasma membrane"/>
    <property type="evidence" value="ECO:0007669"/>
    <property type="project" value="UniProtKB-SubCell"/>
</dbReference>
<evidence type="ECO:0000256" key="5">
    <source>
        <dbReference type="ARBA" id="ARBA00022989"/>
    </source>
</evidence>
<protein>
    <submittedName>
        <fullName evidence="9">Multiple sugar transport system permease protein</fullName>
    </submittedName>
</protein>
<dbReference type="OrthoDB" id="9815445at2"/>
<evidence type="ECO:0000313" key="9">
    <source>
        <dbReference type="EMBL" id="PZX14474.1"/>
    </source>
</evidence>
<keyword evidence="10" id="KW-1185">Reference proteome</keyword>
<organism evidence="9 10">
    <name type="scientific">Palleronia aestuarii</name>
    <dbReference type="NCBI Taxonomy" id="568105"/>
    <lineage>
        <taxon>Bacteria</taxon>
        <taxon>Pseudomonadati</taxon>
        <taxon>Pseudomonadota</taxon>
        <taxon>Alphaproteobacteria</taxon>
        <taxon>Rhodobacterales</taxon>
        <taxon>Roseobacteraceae</taxon>
        <taxon>Palleronia</taxon>
    </lineage>
</organism>
<feature type="transmembrane region" description="Helical" evidence="7">
    <location>
        <begin position="101"/>
        <end position="128"/>
    </location>
</feature>
<evidence type="ECO:0000256" key="6">
    <source>
        <dbReference type="ARBA" id="ARBA00023136"/>
    </source>
</evidence>
<name>A0A2W7NCK4_9RHOB</name>
<feature type="domain" description="ABC transmembrane type-1" evidence="8">
    <location>
        <begin position="66"/>
        <end position="257"/>
    </location>
</feature>
<gene>
    <name evidence="9" type="ORF">LX81_02848</name>
</gene>
<evidence type="ECO:0000256" key="7">
    <source>
        <dbReference type="RuleBase" id="RU363032"/>
    </source>
</evidence>
<proteinExistence type="inferred from homology"/>
<dbReference type="SUPFAM" id="SSF161098">
    <property type="entry name" value="MetI-like"/>
    <property type="match status" value="1"/>
</dbReference>
<sequence length="271" mass="28889">MARALGWTLLCLAAAVTLLPFVYMLAVSFAAQGTIYSGALLPAPSLAAARENYAFALTEVPLARFMLNGALVCGVLLVLQVTIAAPAGYALAKLPFRGRPVLFGAVIVALMIPMQVPAIPLYVAIAWMGLLDTYTALIAPFVISALAIFLFRQFFVNYPSEVIDAARLDGFSELGIVWRLMVPAAWPAVAAFATISIINHWNDLYWPLVVVTRTEMMTPPMGLAAFRSSGESAGNVGALMAGGVMITAPLVLAFLFFQRALVRGFGMGARA</sequence>